<sequence length="1325" mass="149339">MENPLGLPTHTPRFSWQLSEAKKNTIQTAYRIMVASAPELLKEGRADLWDSGMVQSDESIWINYAGKALKDNQRCFWTVQVKTNNGTTDWAEPQEFGIGLTADSHWTGRWVGIDHLLEGESLGYKTRVNARYLRGEIDLNPAKTVKRATAYVGVLGLYEFYVNGERQGTDVLAPAQTDTRRSIIYNTFDITKSLASSATTGGKACMGVILGNGRTVPPRYHKHYKIPFLGLPTCRMTVIVEYTDGTQQKFGSSEKWKITAEGPIRSNNEYDGEVYDARKDLGKWNCVGYDDSSWEKPERATLPIGELHGQTAPNMTITHHIKPVSVKKTDRGTYIVDFGQNMAGWVQMNMRGNAGDTIKIKYAERLDENGDLYIKNLRDAETEDKYICSGKEDGTPWHSVFSYHGFRFVEVKGVKTLSAEDLEAQTVADRLDYIGSFSTNNAILNSVYRNAWWGILSNYKGFPLDCPQRNERQPWLGDHTVGCLGESFLFGNERLYSKWMRDIYETQRYDGVFCDVAPAYWTYYNDDVTWPSALPFGCEMLYRQFGNKQPAIDSYPYIKKWMKHVFEDYMEDYIITKDQYGDWCVPPEDLKLIHSKDETRKTNGALISTAYMIRNLRLMQEFAEIQGLSADKQAYADLEKKMTEAFNKRFLTVKRGTSPRPGHVLFPDSVFYGNNTSTANLLPLALGIVPDDCKEEVVKNLVTDVITKNKGHISCGVIGISWLMRGLSENGYADVAYLLATNRTYPSWGYMVENGATTIWELWNGDKANPAMNSGNHVMLLGDLLPWCYQYLGGLRNAEGSVAYKHITLRPNFEIQELDNVDMSYNTPYGKVVSKWEKDLEKVRWQVEIPANTTADVYLPDGTVKTIGSGAYTFESKFNLMINNTRPTLDNPVIQNAKIVDSEFVYEQTDFPECHSASIVELKNGDLVATYFGGTKERNPDVCIWTQRKAKGSDKWSEPVLAADGVFRLGTEDAEIAGIDEKTTPATKGYIKLAEALKLAPNYFYSAKKAPVSTKSADDEQEEEWAGKKPAKTVTPVADKTVAEGALKDYRRKACWNPVLFEMPSGELWLFFKIGSSVADWTGWIVKSKDGGKTWSERKPLDRGFIGPVKNKPEIIAGRLVCPSSTEGNGGWKFHFEIMDLKTGKWKYVGPIEREMSILTQDMNPDGTLITNDTVKEHKPQPIYCIQPSILRLKDGRLQAVGRTRNGKLASTYSSDNGDTWTKVTLLDVPQNQSGTDAVTLKDGRHVLIYNNFSTLPGTPKGPRTPCSLAISEDGVNWNHFITLEDSPISQYSYPAIIEGKDGSLHCIYTWRRQRVAYKRVVLNP</sequence>
<gene>
    <name evidence="1" type="ORF">E5358_10275</name>
</gene>
<dbReference type="EMBL" id="SRZC01000017">
    <property type="protein sequence ID" value="TGX81415.1"/>
    <property type="molecule type" value="Genomic_DNA"/>
</dbReference>
<keyword evidence="2" id="KW-1185">Reference proteome</keyword>
<proteinExistence type="predicted"/>
<evidence type="ECO:0000313" key="2">
    <source>
        <dbReference type="Proteomes" id="UP000308886"/>
    </source>
</evidence>
<comment type="caution">
    <text evidence="1">The sequence shown here is derived from an EMBL/GenBank/DDBJ whole genome shotgun (WGS) entry which is preliminary data.</text>
</comment>
<name>A0AC61QNY2_9BACT</name>
<accession>A0AC61QNY2</accession>
<protein>
    <submittedName>
        <fullName evidence="1">Alpha-rhamnosidase</fullName>
    </submittedName>
</protein>
<reference evidence="1" key="1">
    <citation type="submission" date="2019-04" db="EMBL/GenBank/DDBJ databases">
        <title>Microbes associate with the intestines of laboratory mice.</title>
        <authorList>
            <person name="Navarre W."/>
            <person name="Wong E."/>
            <person name="Huang K."/>
            <person name="Tropini C."/>
            <person name="Ng K."/>
            <person name="Yu B."/>
        </authorList>
    </citation>
    <scope>NUCLEOTIDE SEQUENCE</scope>
    <source>
        <strain evidence="1">NM73_A23</strain>
    </source>
</reference>
<organism evidence="1 2">
    <name type="scientific">Palleniella muris</name>
    <dbReference type="NCBI Taxonomy" id="3038145"/>
    <lineage>
        <taxon>Bacteria</taxon>
        <taxon>Pseudomonadati</taxon>
        <taxon>Bacteroidota</taxon>
        <taxon>Bacteroidia</taxon>
        <taxon>Bacteroidales</taxon>
        <taxon>Prevotellaceae</taxon>
        <taxon>Palleniella</taxon>
    </lineage>
</organism>
<evidence type="ECO:0000313" key="1">
    <source>
        <dbReference type="EMBL" id="TGX81415.1"/>
    </source>
</evidence>
<dbReference type="Proteomes" id="UP000308886">
    <property type="component" value="Unassembled WGS sequence"/>
</dbReference>